<dbReference type="AlphaFoldDB" id="A0A846MZZ3"/>
<gene>
    <name evidence="1" type="ORF">FHS83_002562</name>
</gene>
<protein>
    <submittedName>
        <fullName evidence="1">Uncharacterized protein</fullName>
    </submittedName>
</protein>
<evidence type="ECO:0000313" key="2">
    <source>
        <dbReference type="Proteomes" id="UP000570514"/>
    </source>
</evidence>
<accession>A0A846MZZ3</accession>
<proteinExistence type="predicted"/>
<organism evidence="1 2">
    <name type="scientific">Rhizomicrobium palustre</name>
    <dbReference type="NCBI Taxonomy" id="189966"/>
    <lineage>
        <taxon>Bacteria</taxon>
        <taxon>Pseudomonadati</taxon>
        <taxon>Pseudomonadota</taxon>
        <taxon>Alphaproteobacteria</taxon>
        <taxon>Micropepsales</taxon>
        <taxon>Micropepsaceae</taxon>
        <taxon>Rhizomicrobium</taxon>
    </lineage>
</organism>
<name>A0A846MZZ3_9PROT</name>
<dbReference type="RefSeq" id="WP_167083348.1">
    <property type="nucleotide sequence ID" value="NZ_BAAADC010000001.1"/>
</dbReference>
<sequence>MSGCKIIRVKNILGELLSMPGGISREEAVHEAQALIEELREDCEKAVPVEITRLEDLVAVAGGSISALQLENLLDQVDPLLTLSGTFGSEVFDSVVKRFCDLAAGMRDKGITTTAPLKVHLSAMRLVYKNDVPEADCTAILAELSLIHKHYGIASHEGDPPGVLGGPLGAA</sequence>
<dbReference type="EMBL" id="JAASRM010000001">
    <property type="protein sequence ID" value="NIK89244.1"/>
    <property type="molecule type" value="Genomic_DNA"/>
</dbReference>
<keyword evidence="2" id="KW-1185">Reference proteome</keyword>
<dbReference type="Proteomes" id="UP000570514">
    <property type="component" value="Unassembled WGS sequence"/>
</dbReference>
<evidence type="ECO:0000313" key="1">
    <source>
        <dbReference type="EMBL" id="NIK89244.1"/>
    </source>
</evidence>
<reference evidence="1 2" key="1">
    <citation type="submission" date="2020-03" db="EMBL/GenBank/DDBJ databases">
        <title>Genomic Encyclopedia of Type Strains, Phase IV (KMG-IV): sequencing the most valuable type-strain genomes for metagenomic binning, comparative biology and taxonomic classification.</title>
        <authorList>
            <person name="Goeker M."/>
        </authorList>
    </citation>
    <scope>NUCLEOTIDE SEQUENCE [LARGE SCALE GENOMIC DNA]</scope>
    <source>
        <strain evidence="1 2">DSM 19867</strain>
    </source>
</reference>
<comment type="caution">
    <text evidence="1">The sequence shown here is derived from an EMBL/GenBank/DDBJ whole genome shotgun (WGS) entry which is preliminary data.</text>
</comment>